<evidence type="ECO:0000313" key="9">
    <source>
        <dbReference type="Proteomes" id="UP001152797"/>
    </source>
</evidence>
<comment type="similarity">
    <text evidence="1">Belongs to the glycosyl hydrolase 5 (cellulase A) family.</text>
</comment>
<reference evidence="8" key="2">
    <citation type="submission" date="2024-04" db="EMBL/GenBank/DDBJ databases">
        <authorList>
            <person name="Chen Y."/>
            <person name="Shah S."/>
            <person name="Dougan E. K."/>
            <person name="Thang M."/>
            <person name="Chan C."/>
        </authorList>
    </citation>
    <scope>NUCLEOTIDE SEQUENCE [LARGE SCALE GENOMIC DNA]</scope>
</reference>
<evidence type="ECO:0000259" key="6">
    <source>
        <dbReference type="Pfam" id="PF00150"/>
    </source>
</evidence>
<dbReference type="EMBL" id="CAMXCT010000779">
    <property type="protein sequence ID" value="CAI3983125.1"/>
    <property type="molecule type" value="Genomic_DNA"/>
</dbReference>
<dbReference type="EMBL" id="CAMXCT020000779">
    <property type="protein sequence ID" value="CAL1136500.1"/>
    <property type="molecule type" value="Genomic_DNA"/>
</dbReference>
<evidence type="ECO:0000313" key="7">
    <source>
        <dbReference type="EMBL" id="CAI3983125.1"/>
    </source>
</evidence>
<dbReference type="InterPro" id="IPR010036">
    <property type="entry name" value="MDP_1_eu_arc"/>
</dbReference>
<dbReference type="Pfam" id="PF00150">
    <property type="entry name" value="Cellulase"/>
    <property type="match status" value="1"/>
</dbReference>
<keyword evidence="5" id="KW-1133">Transmembrane helix</keyword>
<protein>
    <recommendedName>
        <fullName evidence="6">Glycoside hydrolase family 5 domain-containing protein</fullName>
    </recommendedName>
</protein>
<evidence type="ECO:0000256" key="4">
    <source>
        <dbReference type="SAM" id="MobiDB-lite"/>
    </source>
</evidence>
<keyword evidence="9" id="KW-1185">Reference proteome</keyword>
<proteinExistence type="inferred from homology"/>
<feature type="transmembrane region" description="Helical" evidence="5">
    <location>
        <begin position="661"/>
        <end position="679"/>
    </location>
</feature>
<dbReference type="SFLD" id="SFLDG01129">
    <property type="entry name" value="C1.5:_HAD__Beta-PGM__Phosphata"/>
    <property type="match status" value="1"/>
</dbReference>
<feature type="transmembrane region" description="Helical" evidence="5">
    <location>
        <begin position="310"/>
        <end position="326"/>
    </location>
</feature>
<dbReference type="GO" id="GO:0000272">
    <property type="term" value="P:polysaccharide catabolic process"/>
    <property type="evidence" value="ECO:0007669"/>
    <property type="project" value="InterPro"/>
</dbReference>
<evidence type="ECO:0000256" key="5">
    <source>
        <dbReference type="SAM" id="Phobius"/>
    </source>
</evidence>
<dbReference type="GO" id="GO:0004553">
    <property type="term" value="F:hydrolase activity, hydrolyzing O-glycosyl compounds"/>
    <property type="evidence" value="ECO:0007669"/>
    <property type="project" value="InterPro"/>
</dbReference>
<feature type="domain" description="Glycoside hydrolase family 5" evidence="6">
    <location>
        <begin position="90"/>
        <end position="310"/>
    </location>
</feature>
<evidence type="ECO:0000256" key="2">
    <source>
        <dbReference type="ARBA" id="ARBA00022801"/>
    </source>
</evidence>
<feature type="transmembrane region" description="Helical" evidence="5">
    <location>
        <begin position="351"/>
        <end position="372"/>
    </location>
</feature>
<reference evidence="7" key="1">
    <citation type="submission" date="2022-10" db="EMBL/GenBank/DDBJ databases">
        <authorList>
            <person name="Chen Y."/>
            <person name="Dougan E. K."/>
            <person name="Chan C."/>
            <person name="Rhodes N."/>
            <person name="Thang M."/>
        </authorList>
    </citation>
    <scope>NUCLEOTIDE SEQUENCE</scope>
</reference>
<dbReference type="InterPro" id="IPR010033">
    <property type="entry name" value="HAD_SF_ppase_IIIC"/>
</dbReference>
<dbReference type="GO" id="GO:0016791">
    <property type="term" value="F:phosphatase activity"/>
    <property type="evidence" value="ECO:0007669"/>
    <property type="project" value="InterPro"/>
</dbReference>
<dbReference type="NCBIfam" id="TIGR01685">
    <property type="entry name" value="MDP-1"/>
    <property type="match status" value="1"/>
</dbReference>
<keyword evidence="3" id="KW-0326">Glycosidase</keyword>
<evidence type="ECO:0000313" key="8">
    <source>
        <dbReference type="EMBL" id="CAL1136500.1"/>
    </source>
</evidence>
<dbReference type="PANTHER" id="PTHR31263:SF0">
    <property type="entry name" value="CELLULASE FAMILY PROTEIN (AFU_ORTHOLOGUE AFUA_5G14560)"/>
    <property type="match status" value="1"/>
</dbReference>
<dbReference type="NCBIfam" id="TIGR01681">
    <property type="entry name" value="HAD-SF-IIIC"/>
    <property type="match status" value="1"/>
</dbReference>
<feature type="compositionally biased region" description="Basic residues" evidence="4">
    <location>
        <begin position="713"/>
        <end position="731"/>
    </location>
</feature>
<feature type="transmembrane region" description="Helical" evidence="5">
    <location>
        <begin position="467"/>
        <end position="484"/>
    </location>
</feature>
<dbReference type="EMBL" id="CAMXCT030000779">
    <property type="protein sequence ID" value="CAL4770437.1"/>
    <property type="molecule type" value="Genomic_DNA"/>
</dbReference>
<evidence type="ECO:0000256" key="1">
    <source>
        <dbReference type="ARBA" id="ARBA00005641"/>
    </source>
</evidence>
<feature type="transmembrane region" description="Helical" evidence="5">
    <location>
        <begin position="384"/>
        <end position="411"/>
    </location>
</feature>
<dbReference type="SUPFAM" id="SSF51445">
    <property type="entry name" value="(Trans)glycosidases"/>
    <property type="match status" value="2"/>
</dbReference>
<organism evidence="7">
    <name type="scientific">Cladocopium goreaui</name>
    <dbReference type="NCBI Taxonomy" id="2562237"/>
    <lineage>
        <taxon>Eukaryota</taxon>
        <taxon>Sar</taxon>
        <taxon>Alveolata</taxon>
        <taxon>Dinophyceae</taxon>
        <taxon>Suessiales</taxon>
        <taxon>Symbiodiniaceae</taxon>
        <taxon>Cladocopium</taxon>
    </lineage>
</organism>
<dbReference type="InterPro" id="IPR001547">
    <property type="entry name" value="Glyco_hydro_5"/>
</dbReference>
<comment type="caution">
    <text evidence="7">The sequence shown here is derived from an EMBL/GenBank/DDBJ whole genome shotgun (WGS) entry which is preliminary data.</text>
</comment>
<dbReference type="Gene3D" id="3.40.50.1000">
    <property type="entry name" value="HAD superfamily/HAD-like"/>
    <property type="match status" value="1"/>
</dbReference>
<dbReference type="OrthoDB" id="442731at2759"/>
<dbReference type="InterPro" id="IPR017853">
    <property type="entry name" value="GH"/>
</dbReference>
<name>A0A9P1C2I0_9DINO</name>
<keyword evidence="5" id="KW-0472">Membrane</keyword>
<feature type="transmembrane region" description="Helical" evidence="5">
    <location>
        <begin position="626"/>
        <end position="649"/>
    </location>
</feature>
<dbReference type="SFLD" id="SFLDG01131">
    <property type="entry name" value="C1.5.2:_MDP_Like"/>
    <property type="match status" value="1"/>
</dbReference>
<dbReference type="Pfam" id="PF12689">
    <property type="entry name" value="Acid_PPase"/>
    <property type="match status" value="1"/>
</dbReference>
<evidence type="ECO:0000256" key="3">
    <source>
        <dbReference type="ARBA" id="ARBA00023295"/>
    </source>
</evidence>
<accession>A0A9P1C2I0</accession>
<dbReference type="Proteomes" id="UP001152797">
    <property type="component" value="Unassembled WGS sequence"/>
</dbReference>
<dbReference type="AlphaFoldDB" id="A0A9P1C2I0"/>
<dbReference type="InterPro" id="IPR036412">
    <property type="entry name" value="HAD-like_sf"/>
</dbReference>
<sequence length="923" mass="104808">MLPEGFQHPSWPSKTMMAVWRLLVLCLVPAICDFQDHHGEVREWLVPSQELPLKTRGRYVVGKSGRRVLLACVNWYGASQRQMVMNGLDNQPASVMASRIVELKFNCIRLPFSLEMVLDNMSVPRPEEMLAANPELLGLSPMEVFDKTVTALTNVGLLVILNNHVSSAVWCCSGNDGEGLWHTERYPEQEWLRGLRLVARRYSKNPRVVGFDLRNEIRANGAILPTWGSGDVFTDWSIAAIKGAKEVLKEQQDLLIVVSGIHFGMRLSEVPNRPIHEEVPELHNRTVYTTHFYYGWSFDMMAYDRISKNIIILMFFACWLWVLLALDRESKNFRSFQAAPSSQEANFPWELRAAAAVLALQALLFAIGEYLGQSCGHVHIVSPPAFVVLSSWCFCISYVIWTRILVAYTLVLFTNFRNKDVQWRYSRPRDLPDDTLQMPVPALTIPRFTLAMCASESLVQPLRERKRFYATAALLLLLLLVVVGQKCGSYNNFRGELDACLGPLLSGEGVTPAPVWLSEFGTDVRDNYFNNIMRYIKENELDFAYWSINGEKRLNESETYGLLQDDNFAVRHPWKLEMLHDVMRRSWQKDVITQITQFQTSVATTAWSRTQRQQGRKDVRGEVTGVVLPVLAALAGWLAIMYGIQHSLISVPFLTGNQYEYFPIIATFVAGYAVIVLEEQTEINKARPRKAMPAMLTATSILTLVTHSVHGSQRQRKRLQNLQRKGKRKTQGQRALPRCVVFDLDGCLWSPEMYELSWDRGGAPFNYDAEGLMRDRRGCVISLHSGVEKALNELATDKKWKGVSVAVASCCDVPPWAFELLGKFEIGPSKMKMNELIAISQIHKGSKQGHLREIQSVVGCNFEDMIFFDNEPGNCQNVAGLGVTCIYCPDGVTSRVWSTGIEVRPCQKTYRWWFCQGRLVDFE</sequence>
<keyword evidence="2" id="KW-0378">Hydrolase</keyword>
<dbReference type="InterPro" id="IPR023214">
    <property type="entry name" value="HAD_sf"/>
</dbReference>
<feature type="transmembrane region" description="Helical" evidence="5">
    <location>
        <begin position="15"/>
        <end position="32"/>
    </location>
</feature>
<keyword evidence="5" id="KW-0812">Transmembrane</keyword>
<dbReference type="Gene3D" id="3.20.20.80">
    <property type="entry name" value="Glycosidases"/>
    <property type="match status" value="2"/>
</dbReference>
<feature type="region of interest" description="Disordered" evidence="4">
    <location>
        <begin position="709"/>
        <end position="731"/>
    </location>
</feature>
<gene>
    <name evidence="7" type="ORF">C1SCF055_LOCUS10766</name>
</gene>
<dbReference type="PANTHER" id="PTHR31263">
    <property type="entry name" value="CELLULASE FAMILY PROTEIN (AFU_ORTHOLOGUE AFUA_5G14560)"/>
    <property type="match status" value="1"/>
</dbReference>
<dbReference type="SUPFAM" id="SSF56784">
    <property type="entry name" value="HAD-like"/>
    <property type="match status" value="1"/>
</dbReference>
<dbReference type="SFLD" id="SFLDS00003">
    <property type="entry name" value="Haloacid_Dehalogenase"/>
    <property type="match status" value="1"/>
</dbReference>